<accession>A0ABV9IAE9</accession>
<dbReference type="EMBL" id="JBHSEI010000007">
    <property type="protein sequence ID" value="MFC4638913.1"/>
    <property type="molecule type" value="Genomic_DNA"/>
</dbReference>
<reference evidence="2" key="1">
    <citation type="journal article" date="2019" name="Int. J. Syst. Evol. Microbiol.">
        <title>The Global Catalogue of Microorganisms (GCM) 10K type strain sequencing project: providing services to taxonomists for standard genome sequencing and annotation.</title>
        <authorList>
            <consortium name="The Broad Institute Genomics Platform"/>
            <consortium name="The Broad Institute Genome Sequencing Center for Infectious Disease"/>
            <person name="Wu L."/>
            <person name="Ma J."/>
        </authorList>
    </citation>
    <scope>NUCLEOTIDE SEQUENCE [LARGE SCALE GENOMIC DNA]</scope>
    <source>
        <strain evidence="2">CCUG 55995</strain>
    </source>
</reference>
<dbReference type="Proteomes" id="UP001595952">
    <property type="component" value="Unassembled WGS sequence"/>
</dbReference>
<evidence type="ECO:0008006" key="3">
    <source>
        <dbReference type="Google" id="ProtNLM"/>
    </source>
</evidence>
<evidence type="ECO:0000313" key="1">
    <source>
        <dbReference type="EMBL" id="MFC4638913.1"/>
    </source>
</evidence>
<proteinExistence type="predicted"/>
<protein>
    <recommendedName>
        <fullName evidence="3">Transposase</fullName>
    </recommendedName>
</protein>
<organism evidence="1 2">
    <name type="scientific">Deinococcus hohokamensis</name>
    <dbReference type="NCBI Taxonomy" id="309883"/>
    <lineage>
        <taxon>Bacteria</taxon>
        <taxon>Thermotogati</taxon>
        <taxon>Deinococcota</taxon>
        <taxon>Deinococci</taxon>
        <taxon>Deinococcales</taxon>
        <taxon>Deinococcaceae</taxon>
        <taxon>Deinococcus</taxon>
    </lineage>
</organism>
<gene>
    <name evidence="1" type="ORF">ACFO0D_11255</name>
</gene>
<sequence>MVTLYHSARRPRPSVMMTEGPILAYCPACQFTARTPYPYHGSRYGHVGGFRCEQCGADVTLTDRDCYPPVTYHARPTPAGPAITETILYEELYRINEPDFRRLERWTGLTLLGQGDQQPLKFEQLVTRVAAEVQRRGLPHQPARFALPFVTWVPEPFGQWLDLYATLERHHGP</sequence>
<evidence type="ECO:0000313" key="2">
    <source>
        <dbReference type="Proteomes" id="UP001595952"/>
    </source>
</evidence>
<dbReference type="RefSeq" id="WP_380061915.1">
    <property type="nucleotide sequence ID" value="NZ_JBHSEI010000007.1"/>
</dbReference>
<keyword evidence="2" id="KW-1185">Reference proteome</keyword>
<comment type="caution">
    <text evidence="1">The sequence shown here is derived from an EMBL/GenBank/DDBJ whole genome shotgun (WGS) entry which is preliminary data.</text>
</comment>
<name>A0ABV9IAE9_9DEIO</name>